<dbReference type="AlphaFoldDB" id="A0A5N5CWJ6"/>
<dbReference type="PANTHER" id="PTHR47843">
    <property type="entry name" value="BTB DOMAIN-CONTAINING PROTEIN-RELATED"/>
    <property type="match status" value="1"/>
</dbReference>
<dbReference type="CDD" id="cd18186">
    <property type="entry name" value="BTB_POZ_ZBTB_KLHL-like"/>
    <property type="match status" value="1"/>
</dbReference>
<dbReference type="SUPFAM" id="SSF54695">
    <property type="entry name" value="POZ domain"/>
    <property type="match status" value="1"/>
</dbReference>
<evidence type="ECO:0000313" key="3">
    <source>
        <dbReference type="Proteomes" id="UP000325902"/>
    </source>
</evidence>
<dbReference type="Pfam" id="PF00651">
    <property type="entry name" value="BTB"/>
    <property type="match status" value="1"/>
</dbReference>
<dbReference type="InterPro" id="IPR000210">
    <property type="entry name" value="BTB/POZ_dom"/>
</dbReference>
<name>A0A5N5CWJ6_9PEZI</name>
<evidence type="ECO:0000313" key="2">
    <source>
        <dbReference type="EMBL" id="KAB2569711.1"/>
    </source>
</evidence>
<accession>A0A5N5CWJ6</accession>
<dbReference type="SMART" id="SM00225">
    <property type="entry name" value="BTB"/>
    <property type="match status" value="1"/>
</dbReference>
<comment type="caution">
    <text evidence="2">The sequence shown here is derived from an EMBL/GenBank/DDBJ whole genome shotgun (WGS) entry which is preliminary data.</text>
</comment>
<gene>
    <name evidence="2" type="ORF">DBV05_g11624</name>
</gene>
<sequence length="310" mass="35170">MLPFWGSLPETGCGGGPFEHPLLYGEDLWETEAYSDFKVRLSTGQEIGCHRSVVCAQCPFFRQALIPGRFKEGYTQVINMPHDPPHAVKALLEYMYRGGYSVNETALDAPHILLQHLDVLTIATIYDVPKLGELAQIWLARTIKHHFLTSALPVLPELLSAVLPPMKKDAAARRFAYTLRWHLGAHMRVLAADDDVWTGMWRHARDFMRGRTCFMVCCWRERRGDLELAEAWLTRFLGAETACKALRVVKCPKLERCGVENGLVFTERLPGKNRCYRCGWTSELVGGWILEEDRGVLSPEMAAWLQGPEL</sequence>
<feature type="domain" description="BTB" evidence="1">
    <location>
        <begin position="35"/>
        <end position="104"/>
    </location>
</feature>
<dbReference type="OrthoDB" id="3649185at2759"/>
<keyword evidence="3" id="KW-1185">Reference proteome</keyword>
<proteinExistence type="predicted"/>
<organism evidence="2 3">
    <name type="scientific">Lasiodiplodia theobromae</name>
    <dbReference type="NCBI Taxonomy" id="45133"/>
    <lineage>
        <taxon>Eukaryota</taxon>
        <taxon>Fungi</taxon>
        <taxon>Dikarya</taxon>
        <taxon>Ascomycota</taxon>
        <taxon>Pezizomycotina</taxon>
        <taxon>Dothideomycetes</taxon>
        <taxon>Dothideomycetes incertae sedis</taxon>
        <taxon>Botryosphaeriales</taxon>
        <taxon>Botryosphaeriaceae</taxon>
        <taxon>Lasiodiplodia</taxon>
    </lineage>
</organism>
<protein>
    <recommendedName>
        <fullName evidence="1">BTB domain-containing protein</fullName>
    </recommendedName>
</protein>
<dbReference type="PROSITE" id="PS50097">
    <property type="entry name" value="BTB"/>
    <property type="match status" value="1"/>
</dbReference>
<evidence type="ECO:0000259" key="1">
    <source>
        <dbReference type="PROSITE" id="PS50097"/>
    </source>
</evidence>
<dbReference type="Proteomes" id="UP000325902">
    <property type="component" value="Unassembled WGS sequence"/>
</dbReference>
<dbReference type="InterPro" id="IPR011333">
    <property type="entry name" value="SKP1/BTB/POZ_sf"/>
</dbReference>
<reference evidence="2 3" key="1">
    <citation type="journal article" date="2019" name="Sci. Rep.">
        <title>A multi-omics analysis of the grapevine pathogen Lasiodiplodia theobromae reveals that temperature affects the expression of virulence- and pathogenicity-related genes.</title>
        <authorList>
            <person name="Felix C."/>
            <person name="Meneses R."/>
            <person name="Goncalves M.F.M."/>
            <person name="Tilleman L."/>
            <person name="Duarte A.S."/>
            <person name="Jorrin-Novo J.V."/>
            <person name="Van de Peer Y."/>
            <person name="Deforce D."/>
            <person name="Van Nieuwerburgh F."/>
            <person name="Esteves A.C."/>
            <person name="Alves A."/>
        </authorList>
    </citation>
    <scope>NUCLEOTIDE SEQUENCE [LARGE SCALE GENOMIC DNA]</scope>
    <source>
        <strain evidence="2 3">LA-SOL3</strain>
    </source>
</reference>
<dbReference type="PANTHER" id="PTHR47843:SF5">
    <property type="entry name" value="BTB_POZ DOMAIN PROTEIN"/>
    <property type="match status" value="1"/>
</dbReference>
<dbReference type="EMBL" id="VCHE01000174">
    <property type="protein sequence ID" value="KAB2569711.1"/>
    <property type="molecule type" value="Genomic_DNA"/>
</dbReference>
<dbReference type="Gene3D" id="3.30.710.10">
    <property type="entry name" value="Potassium Channel Kv1.1, Chain A"/>
    <property type="match status" value="1"/>
</dbReference>